<dbReference type="Proteomes" id="UP001595805">
    <property type="component" value="Unassembled WGS sequence"/>
</dbReference>
<dbReference type="InterPro" id="IPR028098">
    <property type="entry name" value="Glyco_trans_4-like_N"/>
</dbReference>
<dbReference type="Pfam" id="PF00534">
    <property type="entry name" value="Glycos_transf_1"/>
    <property type="match status" value="1"/>
</dbReference>
<keyword evidence="4" id="KW-1185">Reference proteome</keyword>
<evidence type="ECO:0000259" key="1">
    <source>
        <dbReference type="Pfam" id="PF00534"/>
    </source>
</evidence>
<evidence type="ECO:0000313" key="3">
    <source>
        <dbReference type="EMBL" id="MFC3879725.1"/>
    </source>
</evidence>
<dbReference type="Gene3D" id="3.40.50.2000">
    <property type="entry name" value="Glycogen Phosphorylase B"/>
    <property type="match status" value="2"/>
</dbReference>
<dbReference type="InterPro" id="IPR001296">
    <property type="entry name" value="Glyco_trans_1"/>
</dbReference>
<dbReference type="Pfam" id="PF13439">
    <property type="entry name" value="Glyco_transf_4"/>
    <property type="match status" value="1"/>
</dbReference>
<keyword evidence="3" id="KW-0808">Transferase</keyword>
<dbReference type="RefSeq" id="WP_377904417.1">
    <property type="nucleotide sequence ID" value="NZ_JBHRZS010000006.1"/>
</dbReference>
<evidence type="ECO:0000259" key="2">
    <source>
        <dbReference type="Pfam" id="PF13439"/>
    </source>
</evidence>
<gene>
    <name evidence="3" type="ORF">ACFOSV_06040</name>
</gene>
<dbReference type="EMBL" id="JBHRZS010000006">
    <property type="protein sequence ID" value="MFC3879725.1"/>
    <property type="molecule type" value="Genomic_DNA"/>
</dbReference>
<protein>
    <submittedName>
        <fullName evidence="3">Glycosyltransferase family 4 protein</fullName>
        <ecNumber evidence="3">2.4.-.-</ecNumber>
    </submittedName>
</protein>
<evidence type="ECO:0000313" key="4">
    <source>
        <dbReference type="Proteomes" id="UP001595805"/>
    </source>
</evidence>
<comment type="caution">
    <text evidence="3">The sequence shown here is derived from an EMBL/GenBank/DDBJ whole genome shotgun (WGS) entry which is preliminary data.</text>
</comment>
<proteinExistence type="predicted"/>
<reference evidence="4" key="1">
    <citation type="journal article" date="2019" name="Int. J. Syst. Evol. Microbiol.">
        <title>The Global Catalogue of Microorganisms (GCM) 10K type strain sequencing project: providing services to taxonomists for standard genome sequencing and annotation.</title>
        <authorList>
            <consortium name="The Broad Institute Genomics Platform"/>
            <consortium name="The Broad Institute Genome Sequencing Center for Infectious Disease"/>
            <person name="Wu L."/>
            <person name="Ma J."/>
        </authorList>
    </citation>
    <scope>NUCLEOTIDE SEQUENCE [LARGE SCALE GENOMIC DNA]</scope>
    <source>
        <strain evidence="4">CCUG 60523</strain>
    </source>
</reference>
<organism evidence="3 4">
    <name type="scientific">Algoriphagus namhaensis</name>
    <dbReference type="NCBI Taxonomy" id="915353"/>
    <lineage>
        <taxon>Bacteria</taxon>
        <taxon>Pseudomonadati</taxon>
        <taxon>Bacteroidota</taxon>
        <taxon>Cytophagia</taxon>
        <taxon>Cytophagales</taxon>
        <taxon>Cyclobacteriaceae</taxon>
        <taxon>Algoriphagus</taxon>
    </lineage>
</organism>
<dbReference type="SUPFAM" id="SSF53756">
    <property type="entry name" value="UDP-Glycosyltransferase/glycogen phosphorylase"/>
    <property type="match status" value="1"/>
</dbReference>
<feature type="domain" description="Glycosyl transferase family 1" evidence="1">
    <location>
        <begin position="193"/>
        <end position="361"/>
    </location>
</feature>
<name>A0ABV8APW8_9BACT</name>
<sequence length="386" mass="43707">MTKTRNVLFLQSSSELYGSGKIILQVLRIYQSEGLYPIVILTGPGPISDELEKSGITFFIQNLGILRRKYLSPSGLHNRWQMNRKAYQFLNELDKKYEFELVYSNTLAVVVGAYWASQKRIPHIWHIHEILPGPRVLVSFLRRLLDKSTPAPVVVSEAVKKHWKSKLKIAKPRVIHNAIPYSEFFRDDYLPIEELNIDVDNLVITMIGRINPGKGQLFFVDIAKELHKTYPHCKFLMVGDPFPGYESIEESIENIIRDEGLSNTIFNLGFREDIPAILNATDIFVLPSILPDSFPTVILEAMAAAKPVVATASGGASEMVEEGLTGFIIPMGDVSAARNALSKLIKSVELRKSFGKAGRERVLREYSEENFVKETIDHLWRHLIKS</sequence>
<feature type="domain" description="Glycosyltransferase subfamily 4-like N-terminal" evidence="2">
    <location>
        <begin position="31"/>
        <end position="180"/>
    </location>
</feature>
<dbReference type="PANTHER" id="PTHR12526">
    <property type="entry name" value="GLYCOSYLTRANSFERASE"/>
    <property type="match status" value="1"/>
</dbReference>
<dbReference type="CDD" id="cd03801">
    <property type="entry name" value="GT4_PimA-like"/>
    <property type="match status" value="1"/>
</dbReference>
<dbReference type="GO" id="GO:0016757">
    <property type="term" value="F:glycosyltransferase activity"/>
    <property type="evidence" value="ECO:0007669"/>
    <property type="project" value="UniProtKB-KW"/>
</dbReference>
<keyword evidence="3" id="KW-0328">Glycosyltransferase</keyword>
<accession>A0ABV8APW8</accession>
<dbReference type="PANTHER" id="PTHR12526:SF627">
    <property type="entry name" value="D-RHAMNOSYLTRANSFERASE WBPZ"/>
    <property type="match status" value="1"/>
</dbReference>
<dbReference type="EC" id="2.4.-.-" evidence="3"/>